<dbReference type="EMBL" id="JH431978">
    <property type="status" value="NOT_ANNOTATED_CDS"/>
    <property type="molecule type" value="Genomic_DNA"/>
</dbReference>
<dbReference type="SUPFAM" id="SSF52540">
    <property type="entry name" value="P-loop containing nucleoside triphosphate hydrolases"/>
    <property type="match status" value="1"/>
</dbReference>
<keyword evidence="3" id="KW-1133">Transmembrane helix</keyword>
<evidence type="ECO:0008006" key="7">
    <source>
        <dbReference type="Google" id="ProtNLM"/>
    </source>
</evidence>
<dbReference type="PANTHER" id="PTHR11384:SF67">
    <property type="entry name" value="ATP-BINDING CASSETTE SUB-FAMILY D MEMBER 1"/>
    <property type="match status" value="1"/>
</dbReference>
<dbReference type="GO" id="GO:0042760">
    <property type="term" value="P:very long-chain fatty acid catabolic process"/>
    <property type="evidence" value="ECO:0007669"/>
    <property type="project" value="TreeGrafter"/>
</dbReference>
<keyword evidence="1" id="KW-0813">Transport</keyword>
<proteinExistence type="predicted"/>
<dbReference type="GO" id="GO:0005324">
    <property type="term" value="F:long-chain fatty acid transmembrane transporter activity"/>
    <property type="evidence" value="ECO:0007669"/>
    <property type="project" value="TreeGrafter"/>
</dbReference>
<keyword evidence="4" id="KW-0472">Membrane</keyword>
<dbReference type="PANTHER" id="PTHR11384">
    <property type="entry name" value="ATP-BINDING CASSETTE, SUB-FAMILY D MEMBER"/>
    <property type="match status" value="1"/>
</dbReference>
<evidence type="ECO:0000313" key="6">
    <source>
        <dbReference type="Proteomes" id="UP000014500"/>
    </source>
</evidence>
<accession>T1J9P3</accession>
<dbReference type="GO" id="GO:0042626">
    <property type="term" value="F:ATPase-coupled transmembrane transporter activity"/>
    <property type="evidence" value="ECO:0007669"/>
    <property type="project" value="TreeGrafter"/>
</dbReference>
<protein>
    <recommendedName>
        <fullName evidence="7">ABC transporter domain-containing protein</fullName>
    </recommendedName>
</protein>
<dbReference type="AlphaFoldDB" id="T1J9P3"/>
<dbReference type="eggNOG" id="KOG0064">
    <property type="taxonomic scope" value="Eukaryota"/>
</dbReference>
<dbReference type="GO" id="GO:0006635">
    <property type="term" value="P:fatty acid beta-oxidation"/>
    <property type="evidence" value="ECO:0007669"/>
    <property type="project" value="TreeGrafter"/>
</dbReference>
<evidence type="ECO:0000256" key="4">
    <source>
        <dbReference type="ARBA" id="ARBA00023136"/>
    </source>
</evidence>
<dbReference type="GO" id="GO:0005778">
    <property type="term" value="C:peroxisomal membrane"/>
    <property type="evidence" value="ECO:0007669"/>
    <property type="project" value="TreeGrafter"/>
</dbReference>
<evidence type="ECO:0000256" key="3">
    <source>
        <dbReference type="ARBA" id="ARBA00022989"/>
    </source>
</evidence>
<dbReference type="InterPro" id="IPR050835">
    <property type="entry name" value="ABC_transporter_sub-D"/>
</dbReference>
<evidence type="ECO:0000256" key="2">
    <source>
        <dbReference type="ARBA" id="ARBA00022692"/>
    </source>
</evidence>
<name>T1J9P3_STRMM</name>
<dbReference type="GO" id="GO:0015910">
    <property type="term" value="P:long-chain fatty acid import into peroxisome"/>
    <property type="evidence" value="ECO:0007669"/>
    <property type="project" value="TreeGrafter"/>
</dbReference>
<dbReference type="GO" id="GO:0005524">
    <property type="term" value="F:ATP binding"/>
    <property type="evidence" value="ECO:0007669"/>
    <property type="project" value="TreeGrafter"/>
</dbReference>
<keyword evidence="6" id="KW-1185">Reference proteome</keyword>
<organism evidence="5 6">
    <name type="scientific">Strigamia maritima</name>
    <name type="common">European centipede</name>
    <name type="synonym">Geophilus maritimus</name>
    <dbReference type="NCBI Taxonomy" id="126957"/>
    <lineage>
        <taxon>Eukaryota</taxon>
        <taxon>Metazoa</taxon>
        <taxon>Ecdysozoa</taxon>
        <taxon>Arthropoda</taxon>
        <taxon>Myriapoda</taxon>
        <taxon>Chilopoda</taxon>
        <taxon>Pleurostigmophora</taxon>
        <taxon>Geophilomorpha</taxon>
        <taxon>Linotaeniidae</taxon>
        <taxon>Strigamia</taxon>
    </lineage>
</organism>
<dbReference type="STRING" id="126957.T1J9P3"/>
<keyword evidence="2" id="KW-0812">Transmembrane</keyword>
<dbReference type="EnsemblMetazoa" id="SMAR010440-RA">
    <property type="protein sequence ID" value="SMAR010440-PA"/>
    <property type="gene ID" value="SMAR010440"/>
</dbReference>
<reference evidence="5" key="2">
    <citation type="submission" date="2015-02" db="UniProtKB">
        <authorList>
            <consortium name="EnsemblMetazoa"/>
        </authorList>
    </citation>
    <scope>IDENTIFICATION</scope>
</reference>
<dbReference type="Proteomes" id="UP000014500">
    <property type="component" value="Unassembled WGS sequence"/>
</dbReference>
<reference evidence="6" key="1">
    <citation type="submission" date="2011-05" db="EMBL/GenBank/DDBJ databases">
        <authorList>
            <person name="Richards S.R."/>
            <person name="Qu J."/>
            <person name="Jiang H."/>
            <person name="Jhangiani S.N."/>
            <person name="Agravi P."/>
            <person name="Goodspeed R."/>
            <person name="Gross S."/>
            <person name="Mandapat C."/>
            <person name="Jackson L."/>
            <person name="Mathew T."/>
            <person name="Pu L."/>
            <person name="Thornton R."/>
            <person name="Saada N."/>
            <person name="Wilczek-Boney K.B."/>
            <person name="Lee S."/>
            <person name="Kovar C."/>
            <person name="Wu Y."/>
            <person name="Scherer S.E."/>
            <person name="Worley K.C."/>
            <person name="Muzny D.M."/>
            <person name="Gibbs R."/>
        </authorList>
    </citation>
    <scope>NUCLEOTIDE SEQUENCE</scope>
    <source>
        <strain evidence="6">Brora</strain>
    </source>
</reference>
<sequence length="156" mass="17856">MHVASEISDMPEKVPGSQFFKTGRTRFIRHAAVSGVIRYVKHIINAIRVHQGANLKNEKFNSFVFHLPSPQFALLDECTSAVSIDVESQIYQTVKDSGITLLTITHRPSLWKFHAHNLLFDGKGGWRLEKLDNTTQLSLREEKERLESQKRLVELC</sequence>
<evidence type="ECO:0000313" key="5">
    <source>
        <dbReference type="EnsemblMetazoa" id="SMAR010440-PA"/>
    </source>
</evidence>
<dbReference type="Gene3D" id="3.40.50.300">
    <property type="entry name" value="P-loop containing nucleotide triphosphate hydrolases"/>
    <property type="match status" value="1"/>
</dbReference>
<evidence type="ECO:0000256" key="1">
    <source>
        <dbReference type="ARBA" id="ARBA00022448"/>
    </source>
</evidence>
<dbReference type="GO" id="GO:0007031">
    <property type="term" value="P:peroxisome organization"/>
    <property type="evidence" value="ECO:0007669"/>
    <property type="project" value="TreeGrafter"/>
</dbReference>
<dbReference type="InterPro" id="IPR027417">
    <property type="entry name" value="P-loop_NTPase"/>
</dbReference>
<dbReference type="HOGENOM" id="CLU_1688947_0_0_1"/>